<dbReference type="Proteomes" id="UP000828941">
    <property type="component" value="Chromosome 7"/>
</dbReference>
<organism evidence="1 2">
    <name type="scientific">Bauhinia variegata</name>
    <name type="common">Purple orchid tree</name>
    <name type="synonym">Phanera variegata</name>
    <dbReference type="NCBI Taxonomy" id="167791"/>
    <lineage>
        <taxon>Eukaryota</taxon>
        <taxon>Viridiplantae</taxon>
        <taxon>Streptophyta</taxon>
        <taxon>Embryophyta</taxon>
        <taxon>Tracheophyta</taxon>
        <taxon>Spermatophyta</taxon>
        <taxon>Magnoliopsida</taxon>
        <taxon>eudicotyledons</taxon>
        <taxon>Gunneridae</taxon>
        <taxon>Pentapetalae</taxon>
        <taxon>rosids</taxon>
        <taxon>fabids</taxon>
        <taxon>Fabales</taxon>
        <taxon>Fabaceae</taxon>
        <taxon>Cercidoideae</taxon>
        <taxon>Cercideae</taxon>
        <taxon>Bauhiniinae</taxon>
        <taxon>Bauhinia</taxon>
    </lineage>
</organism>
<reference evidence="1 2" key="1">
    <citation type="journal article" date="2022" name="DNA Res.">
        <title>Chromosomal-level genome assembly of the orchid tree Bauhinia variegata (Leguminosae; Cercidoideae) supports the allotetraploid origin hypothesis of Bauhinia.</title>
        <authorList>
            <person name="Zhong Y."/>
            <person name="Chen Y."/>
            <person name="Zheng D."/>
            <person name="Pang J."/>
            <person name="Liu Y."/>
            <person name="Luo S."/>
            <person name="Meng S."/>
            <person name="Qian L."/>
            <person name="Wei D."/>
            <person name="Dai S."/>
            <person name="Zhou R."/>
        </authorList>
    </citation>
    <scope>NUCLEOTIDE SEQUENCE [LARGE SCALE GENOMIC DNA]</scope>
    <source>
        <strain evidence="1">BV-YZ2020</strain>
    </source>
</reference>
<dbReference type="EMBL" id="CM039432">
    <property type="protein sequence ID" value="KAI4332249.1"/>
    <property type="molecule type" value="Genomic_DNA"/>
</dbReference>
<comment type="caution">
    <text evidence="1">The sequence shown here is derived from an EMBL/GenBank/DDBJ whole genome shotgun (WGS) entry which is preliminary data.</text>
</comment>
<evidence type="ECO:0000313" key="2">
    <source>
        <dbReference type="Proteomes" id="UP000828941"/>
    </source>
</evidence>
<proteinExistence type="predicted"/>
<gene>
    <name evidence="1" type="ORF">L6164_017173</name>
</gene>
<evidence type="ECO:0000313" key="1">
    <source>
        <dbReference type="EMBL" id="KAI4332249.1"/>
    </source>
</evidence>
<accession>A0ACB9N740</accession>
<keyword evidence="2" id="KW-1185">Reference proteome</keyword>
<sequence length="406" mass="48279">MNRNNLVIDIEAILDQTKSPITDDCCIYWVPYYVREINPDAYTPKIISIGPLHHFDQRLQNMEKCKRAYFKQFVSRAKNKLEDLINTVENEEPRLRQCYSENLEMNPYELVKVILVDACFIVELFCRIYYNEWTRDDRRTFHALGSIRIDLLLLENQVPFFILEKLYNLVLPSQHRNLPSFLQLSIKYFSYYNRQNLEPSFIICHFTDLLRTFHLQHPRPERKNYNYRDIPTASAFKEARGKFQINKSNCMLDLQFSKGCLKIPYIQVADDTEILFRNMLALEQCHYRRDRNIADFVYLMDFLINTEKDVDVLVENGIFFNWLGDNDAVAKLFNSLGKGIMFDSKSRYSILFDDMNIFYNDKWRQKWTTLKRDYCNTSWRTLATCAAIAIVFLTIVQTICSILQIV</sequence>
<protein>
    <submittedName>
        <fullName evidence="1">Uncharacterized protein</fullName>
    </submittedName>
</protein>
<name>A0ACB9N740_BAUVA</name>